<evidence type="ECO:0000256" key="3">
    <source>
        <dbReference type="ARBA" id="ARBA00011738"/>
    </source>
</evidence>
<dbReference type="CDD" id="cd01285">
    <property type="entry name" value="nucleoside_deaminase"/>
    <property type="match status" value="1"/>
</dbReference>
<keyword evidence="6" id="KW-0819">tRNA processing</keyword>
<dbReference type="HAMAP" id="MF_00972">
    <property type="entry name" value="tRNA_aden_deaminase"/>
    <property type="match status" value="1"/>
</dbReference>
<dbReference type="PROSITE" id="PS51747">
    <property type="entry name" value="CYT_DCMP_DEAMINASES_2"/>
    <property type="match status" value="1"/>
</dbReference>
<comment type="caution">
    <text evidence="12">The sequence shown here is derived from an EMBL/GenBank/DDBJ whole genome shotgun (WGS) entry which is preliminary data.</text>
</comment>
<dbReference type="GO" id="GO:0052717">
    <property type="term" value="F:tRNA-specific adenosine-34 deaminase activity"/>
    <property type="evidence" value="ECO:0007669"/>
    <property type="project" value="UniProtKB-EC"/>
</dbReference>
<evidence type="ECO:0000256" key="1">
    <source>
        <dbReference type="ARBA" id="ARBA00001947"/>
    </source>
</evidence>
<dbReference type="GO" id="GO:0008270">
    <property type="term" value="F:zinc ion binding"/>
    <property type="evidence" value="ECO:0007669"/>
    <property type="project" value="InterPro"/>
</dbReference>
<evidence type="ECO:0000256" key="8">
    <source>
        <dbReference type="ARBA" id="ARBA00022801"/>
    </source>
</evidence>
<accession>A0A644TKN1</accession>
<evidence type="ECO:0000256" key="10">
    <source>
        <dbReference type="ARBA" id="ARBA00048045"/>
    </source>
</evidence>
<evidence type="ECO:0000256" key="7">
    <source>
        <dbReference type="ARBA" id="ARBA00022723"/>
    </source>
</evidence>
<dbReference type="EC" id="3.5.4.33" evidence="4"/>
<dbReference type="FunFam" id="3.40.140.10:FF:000005">
    <property type="entry name" value="tRNA-specific adenosine deaminase"/>
    <property type="match status" value="1"/>
</dbReference>
<name>A0A644TKN1_9ZZZZ</name>
<evidence type="ECO:0000256" key="6">
    <source>
        <dbReference type="ARBA" id="ARBA00022694"/>
    </source>
</evidence>
<dbReference type="PROSITE" id="PS00903">
    <property type="entry name" value="CYT_DCMP_DEAMINASES_1"/>
    <property type="match status" value="1"/>
</dbReference>
<keyword evidence="9" id="KW-0862">Zinc</keyword>
<keyword evidence="7" id="KW-0479">Metal-binding</keyword>
<dbReference type="InterPro" id="IPR002125">
    <property type="entry name" value="CMP_dCMP_dom"/>
</dbReference>
<reference evidence="12" key="1">
    <citation type="submission" date="2019-08" db="EMBL/GenBank/DDBJ databases">
        <authorList>
            <person name="Kucharzyk K."/>
            <person name="Murdoch R.W."/>
            <person name="Higgins S."/>
            <person name="Loffler F."/>
        </authorList>
    </citation>
    <scope>NUCLEOTIDE SEQUENCE</scope>
</reference>
<evidence type="ECO:0000256" key="5">
    <source>
        <dbReference type="ARBA" id="ARBA00019216"/>
    </source>
</evidence>
<evidence type="ECO:0000256" key="4">
    <source>
        <dbReference type="ARBA" id="ARBA00012740"/>
    </source>
</evidence>
<dbReference type="PANTHER" id="PTHR11079">
    <property type="entry name" value="CYTOSINE DEAMINASE FAMILY MEMBER"/>
    <property type="match status" value="1"/>
</dbReference>
<dbReference type="GO" id="GO:0002100">
    <property type="term" value="P:tRNA wobble adenosine to inosine editing"/>
    <property type="evidence" value="ECO:0007669"/>
    <property type="project" value="InterPro"/>
</dbReference>
<comment type="subunit">
    <text evidence="3">Homodimer.</text>
</comment>
<evidence type="ECO:0000259" key="11">
    <source>
        <dbReference type="PROSITE" id="PS51747"/>
    </source>
</evidence>
<dbReference type="InterPro" id="IPR028883">
    <property type="entry name" value="tRNA_aden_deaminase"/>
</dbReference>
<dbReference type="InterPro" id="IPR016192">
    <property type="entry name" value="APOBEC/CMP_deaminase_Zn-bd"/>
</dbReference>
<gene>
    <name evidence="12" type="primary">tadA_5</name>
    <name evidence="12" type="ORF">SDC9_13189</name>
</gene>
<dbReference type="SUPFAM" id="SSF53927">
    <property type="entry name" value="Cytidine deaminase-like"/>
    <property type="match status" value="1"/>
</dbReference>
<sequence>MNHQDYMRLALEEAEIAFAQGEVPIGAVVVHKEEVIAKAHNEKELRQDPTAHAEVLAVQRATQALGIWRLSEATLYVTLEPCPMCAGSLVQARLKTLVFGAADLKGGAVGSVTNVLDVNRWNHRVEVVAGILEEECAQILKDFFRKLR</sequence>
<comment type="cofactor">
    <cofactor evidence="1">
        <name>Zn(2+)</name>
        <dbReference type="ChEBI" id="CHEBI:29105"/>
    </cofactor>
</comment>
<comment type="catalytic activity">
    <reaction evidence="10">
        <text>adenosine(34) in tRNA + H2O + H(+) = inosine(34) in tRNA + NH4(+)</text>
        <dbReference type="Rhea" id="RHEA:43168"/>
        <dbReference type="Rhea" id="RHEA-COMP:10373"/>
        <dbReference type="Rhea" id="RHEA-COMP:10374"/>
        <dbReference type="ChEBI" id="CHEBI:15377"/>
        <dbReference type="ChEBI" id="CHEBI:15378"/>
        <dbReference type="ChEBI" id="CHEBI:28938"/>
        <dbReference type="ChEBI" id="CHEBI:74411"/>
        <dbReference type="ChEBI" id="CHEBI:82852"/>
        <dbReference type="EC" id="3.5.4.33"/>
    </reaction>
</comment>
<dbReference type="EMBL" id="VSSQ01000037">
    <property type="protein sequence ID" value="MPL67493.1"/>
    <property type="molecule type" value="Genomic_DNA"/>
</dbReference>
<evidence type="ECO:0000256" key="2">
    <source>
        <dbReference type="ARBA" id="ARBA00010669"/>
    </source>
</evidence>
<comment type="similarity">
    <text evidence="2">Belongs to the cytidine and deoxycytidylate deaminase family. ADAT2 subfamily.</text>
</comment>
<evidence type="ECO:0000256" key="9">
    <source>
        <dbReference type="ARBA" id="ARBA00022833"/>
    </source>
</evidence>
<dbReference type="AlphaFoldDB" id="A0A644TKN1"/>
<feature type="domain" description="CMP/dCMP-type deaminase" evidence="11">
    <location>
        <begin position="1"/>
        <end position="112"/>
    </location>
</feature>
<proteinExistence type="inferred from homology"/>
<dbReference type="Pfam" id="PF14437">
    <property type="entry name" value="MafB19-deam"/>
    <property type="match status" value="1"/>
</dbReference>
<protein>
    <recommendedName>
        <fullName evidence="5">tRNA-specific adenosine deaminase 2</fullName>
        <ecNumber evidence="4">3.5.4.33</ecNumber>
    </recommendedName>
</protein>
<keyword evidence="8 12" id="KW-0378">Hydrolase</keyword>
<dbReference type="NCBIfam" id="NF008113">
    <property type="entry name" value="PRK10860.1"/>
    <property type="match status" value="1"/>
</dbReference>
<organism evidence="12">
    <name type="scientific">bioreactor metagenome</name>
    <dbReference type="NCBI Taxonomy" id="1076179"/>
    <lineage>
        <taxon>unclassified sequences</taxon>
        <taxon>metagenomes</taxon>
        <taxon>ecological metagenomes</taxon>
    </lineage>
</organism>
<dbReference type="Gene3D" id="3.40.140.10">
    <property type="entry name" value="Cytidine Deaminase, domain 2"/>
    <property type="match status" value="1"/>
</dbReference>
<dbReference type="InterPro" id="IPR016193">
    <property type="entry name" value="Cytidine_deaminase-like"/>
</dbReference>
<dbReference type="PANTHER" id="PTHR11079:SF202">
    <property type="entry name" value="TRNA-SPECIFIC ADENOSINE DEAMINASE"/>
    <property type="match status" value="1"/>
</dbReference>
<evidence type="ECO:0000313" key="12">
    <source>
        <dbReference type="EMBL" id="MPL67493.1"/>
    </source>
</evidence>
<dbReference type="InterPro" id="IPR058535">
    <property type="entry name" value="MafB19-deam"/>
</dbReference>